<reference evidence="6 7" key="1">
    <citation type="submission" date="2019-06" db="EMBL/GenBank/DDBJ databases">
        <title>New taxonomy in bacterial strain CC-CFT640, isolated from vineyard.</title>
        <authorList>
            <person name="Lin S.-Y."/>
            <person name="Tsai C.-F."/>
            <person name="Young C.-C."/>
        </authorList>
    </citation>
    <scope>NUCLEOTIDE SEQUENCE [LARGE SCALE GENOMIC DNA]</scope>
    <source>
        <strain evidence="6 7">CC-CFT640</strain>
    </source>
</reference>
<dbReference type="Gene3D" id="1.10.10.10">
    <property type="entry name" value="Winged helix-like DNA-binding domain superfamily/Winged helix DNA-binding domain"/>
    <property type="match status" value="1"/>
</dbReference>
<dbReference type="InterPro" id="IPR001845">
    <property type="entry name" value="HTH_ArsR_DNA-bd_dom"/>
</dbReference>
<keyword evidence="2" id="KW-0238">DNA-binding</keyword>
<comment type="caution">
    <text evidence="6">The sequence shown here is derived from an EMBL/GenBank/DDBJ whole genome shotgun (WGS) entry which is preliminary data.</text>
</comment>
<dbReference type="InterPro" id="IPR036388">
    <property type="entry name" value="WH-like_DNA-bd_sf"/>
</dbReference>
<dbReference type="GO" id="GO:0003677">
    <property type="term" value="F:DNA binding"/>
    <property type="evidence" value="ECO:0007669"/>
    <property type="project" value="UniProtKB-KW"/>
</dbReference>
<keyword evidence="3" id="KW-0804">Transcription</keyword>
<dbReference type="GO" id="GO:0003700">
    <property type="term" value="F:DNA-binding transcription factor activity"/>
    <property type="evidence" value="ECO:0007669"/>
    <property type="project" value="InterPro"/>
</dbReference>
<dbReference type="NCBIfam" id="NF033788">
    <property type="entry name" value="HTH_metalloreg"/>
    <property type="match status" value="1"/>
</dbReference>
<evidence type="ECO:0000259" key="5">
    <source>
        <dbReference type="PROSITE" id="PS50987"/>
    </source>
</evidence>
<evidence type="ECO:0000256" key="3">
    <source>
        <dbReference type="ARBA" id="ARBA00023163"/>
    </source>
</evidence>
<dbReference type="RefSeq" id="WP_147845981.1">
    <property type="nucleotide sequence ID" value="NZ_VDUZ01000005.1"/>
</dbReference>
<gene>
    <name evidence="6" type="ORF">FHP25_05855</name>
</gene>
<evidence type="ECO:0000256" key="1">
    <source>
        <dbReference type="ARBA" id="ARBA00023015"/>
    </source>
</evidence>
<dbReference type="PROSITE" id="PS50987">
    <property type="entry name" value="HTH_ARSR_2"/>
    <property type="match status" value="1"/>
</dbReference>
<dbReference type="AlphaFoldDB" id="A0A5C8PS41"/>
<dbReference type="PANTHER" id="PTHR43132">
    <property type="entry name" value="ARSENICAL RESISTANCE OPERON REPRESSOR ARSR-RELATED"/>
    <property type="match status" value="1"/>
</dbReference>
<dbReference type="OrthoDB" id="194599at2"/>
<dbReference type="InterPro" id="IPR051011">
    <property type="entry name" value="Metal_resp_trans_reg"/>
</dbReference>
<dbReference type="SMART" id="SM00418">
    <property type="entry name" value="HTH_ARSR"/>
    <property type="match status" value="1"/>
</dbReference>
<organism evidence="6 7">
    <name type="scientific">Vineibacter terrae</name>
    <dbReference type="NCBI Taxonomy" id="2586908"/>
    <lineage>
        <taxon>Bacteria</taxon>
        <taxon>Pseudomonadati</taxon>
        <taxon>Pseudomonadota</taxon>
        <taxon>Alphaproteobacteria</taxon>
        <taxon>Hyphomicrobiales</taxon>
        <taxon>Vineibacter</taxon>
    </lineage>
</organism>
<name>A0A5C8PS41_9HYPH</name>
<keyword evidence="7" id="KW-1185">Reference proteome</keyword>
<dbReference type="InterPro" id="IPR011991">
    <property type="entry name" value="ArsR-like_HTH"/>
</dbReference>
<feature type="domain" description="HTH arsR-type" evidence="5">
    <location>
        <begin position="9"/>
        <end position="103"/>
    </location>
</feature>
<protein>
    <submittedName>
        <fullName evidence="6">Helix-turn-helix transcriptional regulator</fullName>
    </submittedName>
</protein>
<accession>A0A5C8PS41</accession>
<dbReference type="Pfam" id="PF01022">
    <property type="entry name" value="HTH_5"/>
    <property type="match status" value="1"/>
</dbReference>
<dbReference type="Proteomes" id="UP000321638">
    <property type="component" value="Unassembled WGS sequence"/>
</dbReference>
<dbReference type="SUPFAM" id="SSF46785">
    <property type="entry name" value="Winged helix' DNA-binding domain"/>
    <property type="match status" value="1"/>
</dbReference>
<evidence type="ECO:0000256" key="4">
    <source>
        <dbReference type="SAM" id="MobiDB-lite"/>
    </source>
</evidence>
<dbReference type="EMBL" id="VDUZ01000005">
    <property type="protein sequence ID" value="TXL79474.1"/>
    <property type="molecule type" value="Genomic_DNA"/>
</dbReference>
<evidence type="ECO:0000256" key="2">
    <source>
        <dbReference type="ARBA" id="ARBA00023125"/>
    </source>
</evidence>
<evidence type="ECO:0000313" key="6">
    <source>
        <dbReference type="EMBL" id="TXL79474.1"/>
    </source>
</evidence>
<dbReference type="InterPro" id="IPR036390">
    <property type="entry name" value="WH_DNA-bd_sf"/>
</dbReference>
<proteinExistence type="predicted"/>
<keyword evidence="1" id="KW-0805">Transcription regulation</keyword>
<dbReference type="CDD" id="cd00090">
    <property type="entry name" value="HTH_ARSR"/>
    <property type="match status" value="1"/>
</dbReference>
<dbReference type="PANTHER" id="PTHR43132:SF2">
    <property type="entry name" value="ARSENICAL RESISTANCE OPERON REPRESSOR ARSR-RELATED"/>
    <property type="match status" value="1"/>
</dbReference>
<dbReference type="PRINTS" id="PR00778">
    <property type="entry name" value="HTHARSR"/>
</dbReference>
<feature type="compositionally biased region" description="Low complexity" evidence="4">
    <location>
        <begin position="122"/>
        <end position="132"/>
    </location>
</feature>
<sequence length="132" mass="13862">MLEGVDRKQFERSAANAAQLLKALANQRRLMVLCALANGERSVGALAAEVGLGQSALSQHLARLRGLGIVAARRDAQSVYYRVADPAAARLLETLAAIFCPPRQAASRPRGSRRAQGLSVKARSAAGAARSG</sequence>
<evidence type="ECO:0000313" key="7">
    <source>
        <dbReference type="Proteomes" id="UP000321638"/>
    </source>
</evidence>
<feature type="region of interest" description="Disordered" evidence="4">
    <location>
        <begin position="103"/>
        <end position="132"/>
    </location>
</feature>